<dbReference type="STRING" id="1246626.BleG1_1120"/>
<evidence type="ECO:0000313" key="3">
    <source>
        <dbReference type="Proteomes" id="UP000027142"/>
    </source>
</evidence>
<protein>
    <recommendedName>
        <fullName evidence="4">YxlC family protein</fullName>
    </recommendedName>
</protein>
<dbReference type="Pfam" id="PF17280">
    <property type="entry name" value="DUF5345"/>
    <property type="match status" value="1"/>
</dbReference>
<dbReference type="Proteomes" id="UP000027142">
    <property type="component" value="Chromosome"/>
</dbReference>
<dbReference type="OrthoDB" id="2940707at2"/>
<feature type="transmembrane region" description="Helical" evidence="1">
    <location>
        <begin position="67"/>
        <end position="88"/>
    </location>
</feature>
<evidence type="ECO:0000313" key="2">
    <source>
        <dbReference type="EMBL" id="AIC93723.1"/>
    </source>
</evidence>
<gene>
    <name evidence="2" type="ORF">BleG1_1120</name>
</gene>
<evidence type="ECO:0000256" key="1">
    <source>
        <dbReference type="SAM" id="Phobius"/>
    </source>
</evidence>
<dbReference type="EMBL" id="CP003923">
    <property type="protein sequence ID" value="AIC93723.1"/>
    <property type="molecule type" value="Genomic_DNA"/>
</dbReference>
<dbReference type="PATRIC" id="fig|1246626.3.peg.1124"/>
<feature type="transmembrane region" description="Helical" evidence="1">
    <location>
        <begin position="43"/>
        <end position="61"/>
    </location>
</feature>
<keyword evidence="1" id="KW-0812">Transmembrane</keyword>
<proteinExistence type="predicted"/>
<sequence length="96" mass="11258">MREIDDKVKDGLSQLDRIDVQSPTKEDIIALIQKTKRKQRREAILFFIVTLILVNIVVFSIARLPAIYVIMNIILIGLLPVLLVWGLVKRWRDRYE</sequence>
<keyword evidence="1" id="KW-1133">Transmembrane helix</keyword>
<accession>A0A060LZI2</accession>
<dbReference type="AlphaFoldDB" id="A0A060LZI2"/>
<keyword evidence="3" id="KW-1185">Reference proteome</keyword>
<dbReference type="InterPro" id="IPR035238">
    <property type="entry name" value="DUF5345"/>
</dbReference>
<dbReference type="RefSeq" id="WP_038478172.1">
    <property type="nucleotide sequence ID" value="NZ_CP003923.1"/>
</dbReference>
<name>A0A060LZI2_9BACI</name>
<dbReference type="HOGENOM" id="CLU_2353990_0_0_9"/>
<reference evidence="2 3" key="1">
    <citation type="journal article" date="2014" name="Gene">
        <title>A comparative genomic analysis of the alkalitolerant soil bacterium Bacillus lehensis G1.</title>
        <authorList>
            <person name="Noor Y.M."/>
            <person name="Samsulrizal N.H."/>
            <person name="Jema'on N.A."/>
            <person name="Low K.O."/>
            <person name="Ramli A.N."/>
            <person name="Alias N.I."/>
            <person name="Damis S.I."/>
            <person name="Fuzi S.F."/>
            <person name="Isa M.N."/>
            <person name="Murad A.M."/>
            <person name="Raih M.F."/>
            <person name="Bakar F.D."/>
            <person name="Najimudin N."/>
            <person name="Mahadi N.M."/>
            <person name="Illias R.M."/>
        </authorList>
    </citation>
    <scope>NUCLEOTIDE SEQUENCE [LARGE SCALE GENOMIC DNA]</scope>
    <source>
        <strain evidence="2 3">G1</strain>
    </source>
</reference>
<dbReference type="KEGG" id="ble:BleG1_1120"/>
<evidence type="ECO:0008006" key="4">
    <source>
        <dbReference type="Google" id="ProtNLM"/>
    </source>
</evidence>
<keyword evidence="1" id="KW-0472">Membrane</keyword>
<organism evidence="2 3">
    <name type="scientific">Shouchella lehensis G1</name>
    <dbReference type="NCBI Taxonomy" id="1246626"/>
    <lineage>
        <taxon>Bacteria</taxon>
        <taxon>Bacillati</taxon>
        <taxon>Bacillota</taxon>
        <taxon>Bacilli</taxon>
        <taxon>Bacillales</taxon>
        <taxon>Bacillaceae</taxon>
        <taxon>Shouchella</taxon>
    </lineage>
</organism>